<gene>
    <name evidence="4" type="ORF">A3J66_03895</name>
</gene>
<dbReference type="GO" id="GO:0002098">
    <property type="term" value="P:tRNA wobble uridine modification"/>
    <property type="evidence" value="ECO:0007669"/>
    <property type="project" value="TreeGrafter"/>
</dbReference>
<dbReference type="Gene3D" id="3.40.50.150">
    <property type="entry name" value="Vaccinia Virus protein VP39"/>
    <property type="match status" value="1"/>
</dbReference>
<dbReference type="PANTHER" id="PTHR13069">
    <property type="entry name" value="ALKYLATED DNA REPAIR PROTEIN ALKB HOMOLOG 8"/>
    <property type="match status" value="1"/>
</dbReference>
<organism evidence="4 5">
    <name type="scientific">Candidatus Magasanikbacteria bacterium RIFCSPHIGHO2_02_FULL_47_14</name>
    <dbReference type="NCBI Taxonomy" id="1798680"/>
    <lineage>
        <taxon>Bacteria</taxon>
        <taxon>Candidatus Magasanikiibacteriota</taxon>
    </lineage>
</organism>
<name>A0A1F6M7M2_9BACT</name>
<dbReference type="InterPro" id="IPR013216">
    <property type="entry name" value="Methyltransf_11"/>
</dbReference>
<keyword evidence="2" id="KW-0808">Transferase</keyword>
<dbReference type="STRING" id="1798680.A3J66_03895"/>
<protein>
    <recommendedName>
        <fullName evidence="3">Methyltransferase type 11 domain-containing protein</fullName>
    </recommendedName>
</protein>
<dbReference type="AlphaFoldDB" id="A0A1F6M7M2"/>
<keyword evidence="1" id="KW-0489">Methyltransferase</keyword>
<feature type="non-terminal residue" evidence="4">
    <location>
        <position position="239"/>
    </location>
</feature>
<evidence type="ECO:0000256" key="2">
    <source>
        <dbReference type="ARBA" id="ARBA00022679"/>
    </source>
</evidence>
<evidence type="ECO:0000256" key="1">
    <source>
        <dbReference type="ARBA" id="ARBA00022603"/>
    </source>
</evidence>
<dbReference type="PANTHER" id="PTHR13069:SF21">
    <property type="entry name" value="ALKYLATED DNA REPAIR PROTEIN ALKB HOMOLOG 8"/>
    <property type="match status" value="1"/>
</dbReference>
<evidence type="ECO:0000313" key="5">
    <source>
        <dbReference type="Proteomes" id="UP000176282"/>
    </source>
</evidence>
<dbReference type="EMBL" id="MFQB01000028">
    <property type="protein sequence ID" value="OGH67568.1"/>
    <property type="molecule type" value="Genomic_DNA"/>
</dbReference>
<proteinExistence type="predicted"/>
<dbReference type="CDD" id="cd02440">
    <property type="entry name" value="AdoMet_MTases"/>
    <property type="match status" value="1"/>
</dbReference>
<evidence type="ECO:0000259" key="3">
    <source>
        <dbReference type="Pfam" id="PF08241"/>
    </source>
</evidence>
<dbReference type="Proteomes" id="UP000176282">
    <property type="component" value="Unassembled WGS sequence"/>
</dbReference>
<sequence length="239" mass="27542">MLHGYMTQVTPEEVIEHQREVYNKIATYFSETRQKPWRDLIFIKTFAEHANTVIDIGCGNGRVYQLFSDLSIRYIGIDQSETQIAIAREKVPHGEFLLAEMCDIPLKDNLADLVVCIAVFHHLPDEGHRLQALSEMRRITKPGAHIIMTNWNLESDWAHEKISDQEWQPAPDGENSFLVPWKKQDGTVVGQRYYHGFTCDELEGLVKKSGLQLHEQYYIKDGARSDKENGDNIVTIMVR</sequence>
<dbReference type="SUPFAM" id="SSF53335">
    <property type="entry name" value="S-adenosyl-L-methionine-dependent methyltransferases"/>
    <property type="match status" value="1"/>
</dbReference>
<dbReference type="Pfam" id="PF08241">
    <property type="entry name" value="Methyltransf_11"/>
    <property type="match status" value="1"/>
</dbReference>
<dbReference type="InterPro" id="IPR051422">
    <property type="entry name" value="AlkB_tRNA_MeTrf/Diox"/>
</dbReference>
<dbReference type="GO" id="GO:0005737">
    <property type="term" value="C:cytoplasm"/>
    <property type="evidence" value="ECO:0007669"/>
    <property type="project" value="TreeGrafter"/>
</dbReference>
<comment type="caution">
    <text evidence="4">The sequence shown here is derived from an EMBL/GenBank/DDBJ whole genome shotgun (WGS) entry which is preliminary data.</text>
</comment>
<accession>A0A1F6M7M2</accession>
<evidence type="ECO:0000313" key="4">
    <source>
        <dbReference type="EMBL" id="OGH67568.1"/>
    </source>
</evidence>
<dbReference type="GO" id="GO:0106335">
    <property type="term" value="F:tRNA (5-carboxymethyluridine(34)-5-O)-methyltransferase activity"/>
    <property type="evidence" value="ECO:0007669"/>
    <property type="project" value="TreeGrafter"/>
</dbReference>
<dbReference type="InterPro" id="IPR029063">
    <property type="entry name" value="SAM-dependent_MTases_sf"/>
</dbReference>
<dbReference type="GO" id="GO:0008757">
    <property type="term" value="F:S-adenosylmethionine-dependent methyltransferase activity"/>
    <property type="evidence" value="ECO:0007669"/>
    <property type="project" value="InterPro"/>
</dbReference>
<dbReference type="GO" id="GO:0000049">
    <property type="term" value="F:tRNA binding"/>
    <property type="evidence" value="ECO:0007669"/>
    <property type="project" value="TreeGrafter"/>
</dbReference>
<dbReference type="GO" id="GO:0030488">
    <property type="term" value="P:tRNA methylation"/>
    <property type="evidence" value="ECO:0007669"/>
    <property type="project" value="TreeGrafter"/>
</dbReference>
<reference evidence="4 5" key="1">
    <citation type="journal article" date="2016" name="Nat. Commun.">
        <title>Thousands of microbial genomes shed light on interconnected biogeochemical processes in an aquifer system.</title>
        <authorList>
            <person name="Anantharaman K."/>
            <person name="Brown C.T."/>
            <person name="Hug L.A."/>
            <person name="Sharon I."/>
            <person name="Castelle C.J."/>
            <person name="Probst A.J."/>
            <person name="Thomas B.C."/>
            <person name="Singh A."/>
            <person name="Wilkins M.J."/>
            <person name="Karaoz U."/>
            <person name="Brodie E.L."/>
            <person name="Williams K.H."/>
            <person name="Hubbard S.S."/>
            <person name="Banfield J.F."/>
        </authorList>
    </citation>
    <scope>NUCLEOTIDE SEQUENCE [LARGE SCALE GENOMIC DNA]</scope>
</reference>
<feature type="domain" description="Methyltransferase type 11" evidence="3">
    <location>
        <begin position="54"/>
        <end position="147"/>
    </location>
</feature>